<dbReference type="RefSeq" id="WP_232595580.1">
    <property type="nucleotide sequence ID" value="NZ_BSPD01000019.1"/>
</dbReference>
<keyword evidence="2" id="KW-1185">Reference proteome</keyword>
<organism evidence="1 2">
    <name type="scientific">Marinibactrum halimedae</name>
    <dbReference type="NCBI Taxonomy" id="1444977"/>
    <lineage>
        <taxon>Bacteria</taxon>
        <taxon>Pseudomonadati</taxon>
        <taxon>Pseudomonadota</taxon>
        <taxon>Gammaproteobacteria</taxon>
        <taxon>Cellvibrionales</taxon>
        <taxon>Cellvibrionaceae</taxon>
        <taxon>Marinibactrum</taxon>
    </lineage>
</organism>
<name>A0AA37T1Z1_9GAMM</name>
<comment type="caution">
    <text evidence="1">The sequence shown here is derived from an EMBL/GenBank/DDBJ whole genome shotgun (WGS) entry which is preliminary data.</text>
</comment>
<sequence length="258" mass="28958">MIFNLSEKATIGKSLAGIELGTPLEFFLKDVKTIIDERSVKWTVNLTKDNVGLLLYKLSSGGSFLYLNDGDLELGFNKQDFLISIEASCGYEGSIYEDVKIGDPLGKVKHQLYLDDANDVHHLCDENEEIIPGMYFIAGGVDLEDDPDQEIVGVCIYDWSLDNSKSSCEGNIKFEEKFFSKTHRFSVGIETASGNYFLSIPVTNGIVDYEEYYQITESQFTSFQNNPDEASDFLKSCRSRQLDHLLFQKPGSNRGTPC</sequence>
<accession>A0AA37T1Z1</accession>
<dbReference type="EMBL" id="BSPD01000019">
    <property type="protein sequence ID" value="GLS24773.1"/>
    <property type="molecule type" value="Genomic_DNA"/>
</dbReference>
<dbReference type="AlphaFoldDB" id="A0AA37T1Z1"/>
<evidence type="ECO:0000313" key="2">
    <source>
        <dbReference type="Proteomes" id="UP001156870"/>
    </source>
</evidence>
<proteinExistence type="predicted"/>
<evidence type="ECO:0000313" key="1">
    <source>
        <dbReference type="EMBL" id="GLS24773.1"/>
    </source>
</evidence>
<dbReference type="Proteomes" id="UP001156870">
    <property type="component" value="Unassembled WGS sequence"/>
</dbReference>
<reference evidence="1 2" key="1">
    <citation type="journal article" date="2014" name="Int. J. Syst. Evol. Microbiol.">
        <title>Complete genome sequence of Corynebacterium casei LMG S-19264T (=DSM 44701T), isolated from a smear-ripened cheese.</title>
        <authorList>
            <consortium name="US DOE Joint Genome Institute (JGI-PGF)"/>
            <person name="Walter F."/>
            <person name="Albersmeier A."/>
            <person name="Kalinowski J."/>
            <person name="Ruckert C."/>
        </authorList>
    </citation>
    <scope>NUCLEOTIDE SEQUENCE [LARGE SCALE GENOMIC DNA]</scope>
    <source>
        <strain evidence="1 2">NBRC 110095</strain>
    </source>
</reference>
<gene>
    <name evidence="1" type="ORF">GCM10007877_04870</name>
</gene>
<protein>
    <submittedName>
        <fullName evidence="1">Uncharacterized protein</fullName>
    </submittedName>
</protein>